<organism evidence="9 10">
    <name type="scientific">Lampropedia cohaerens</name>
    <dbReference type="NCBI Taxonomy" id="1610491"/>
    <lineage>
        <taxon>Bacteria</taxon>
        <taxon>Pseudomonadati</taxon>
        <taxon>Pseudomonadota</taxon>
        <taxon>Betaproteobacteria</taxon>
        <taxon>Burkholderiales</taxon>
        <taxon>Comamonadaceae</taxon>
        <taxon>Lampropedia</taxon>
    </lineage>
</organism>
<dbReference type="PANTHER" id="PTHR33362">
    <property type="entry name" value="SIALIC ACID TRAP TRANSPORTER PERMEASE PROTEIN SIAT-RELATED"/>
    <property type="match status" value="1"/>
</dbReference>
<feature type="transmembrane region" description="Helical" evidence="7">
    <location>
        <begin position="104"/>
        <end position="137"/>
    </location>
</feature>
<dbReference type="InterPro" id="IPR010656">
    <property type="entry name" value="DctM"/>
</dbReference>
<comment type="function">
    <text evidence="7">Part of the tripartite ATP-independent periplasmic (TRAP) transport system.</text>
</comment>
<comment type="subcellular location">
    <subcellularLocation>
        <location evidence="1 7">Cell inner membrane</location>
        <topology evidence="1 7">Multi-pass membrane protein</topology>
    </subcellularLocation>
</comment>
<evidence type="ECO:0000256" key="4">
    <source>
        <dbReference type="ARBA" id="ARBA00022692"/>
    </source>
</evidence>
<keyword evidence="7" id="KW-0813">Transport</keyword>
<evidence type="ECO:0000256" key="3">
    <source>
        <dbReference type="ARBA" id="ARBA00022519"/>
    </source>
</evidence>
<dbReference type="PATRIC" id="fig|1610491.3.peg.1378"/>
<keyword evidence="5 7" id="KW-1133">Transmembrane helix</keyword>
<keyword evidence="2" id="KW-1003">Cell membrane</keyword>
<sequence>MEPVLIGEILAALMFAGVIGALLLGFPVAFSLAGISLFFALAGYWLGVFSPSNFGSLAPRYVGFMTNEVLVAVPLFIFMGVMLEKSGIAEQLLKTMGKVFGHMPGGLGISVIVVGALLAASTGVVGATVVTMGLISLPAMLQARYDPKLACGVICASGTLGQIIPPSTVMIFMGDMLAGINAQVQMAKGNFSPAPVSVGDLFAGSVLPSLVLIALYLAFMVYKAIVNPASCPATPPTRLERTTLIKDVLVSMMPPLLLVIAVLGSILGGIATPTEAASVGAVGASLLVLIKRKLTFAMLRQTCISTATITSMVFVLLIGAAVFSIVFRMLGGDDLVHDMLAHLPGGAMGALIVVMLVMFVLGFILDTFELIFIIIPITAPALLNMGVDPIWLGVLVGVNLQTSFMTPPFGFSLIYLRGVAPGSVSTGDMYRGALPFVGLQLVAIGLVLAFPALATWLPRMIYA</sequence>
<comment type="similarity">
    <text evidence="7">Belongs to the TRAP transporter large permease family.</text>
</comment>
<dbReference type="AlphaFoldDB" id="A0A0U1Q034"/>
<keyword evidence="4 7" id="KW-0812">Transmembrane</keyword>
<feature type="transmembrane region" description="Helical" evidence="7">
    <location>
        <begin position="347"/>
        <end position="378"/>
    </location>
</feature>
<name>A0A0U1Q034_9BURK</name>
<dbReference type="NCBIfam" id="TIGR00786">
    <property type="entry name" value="dctM"/>
    <property type="match status" value="1"/>
</dbReference>
<evidence type="ECO:0000313" key="9">
    <source>
        <dbReference type="EMBL" id="KKW68123.1"/>
    </source>
</evidence>
<evidence type="ECO:0000256" key="5">
    <source>
        <dbReference type="ARBA" id="ARBA00022989"/>
    </source>
</evidence>
<dbReference type="PANTHER" id="PTHR33362:SF7">
    <property type="entry name" value="SLL1103 PROTEIN"/>
    <property type="match status" value="1"/>
</dbReference>
<feature type="transmembrane region" description="Helical" evidence="7">
    <location>
        <begin position="61"/>
        <end position="83"/>
    </location>
</feature>
<reference evidence="9 10" key="1">
    <citation type="submission" date="2015-05" db="EMBL/GenBank/DDBJ databases">
        <title>Draft genome sequence of Lampropedia sp. CT6, isolated from the microbial mat of a hot water spring, located at Manikaran, India.</title>
        <authorList>
            <person name="Tripathi C."/>
            <person name="Rani P."/>
            <person name="Mahato N.K."/>
            <person name="Lal R."/>
        </authorList>
    </citation>
    <scope>NUCLEOTIDE SEQUENCE [LARGE SCALE GENOMIC DNA]</scope>
    <source>
        <strain evidence="9 10">CT6</strain>
    </source>
</reference>
<dbReference type="OrthoDB" id="9796052at2"/>
<evidence type="ECO:0000259" key="8">
    <source>
        <dbReference type="Pfam" id="PF06808"/>
    </source>
</evidence>
<protein>
    <recommendedName>
        <fullName evidence="7">TRAP transporter large permease protein</fullName>
    </recommendedName>
</protein>
<comment type="caution">
    <text evidence="7">Lacks conserved residue(s) required for the propagation of feature annotation.</text>
</comment>
<comment type="subunit">
    <text evidence="7">The complex comprises the extracytoplasmic solute receptor protein and the two transmembrane proteins.</text>
</comment>
<dbReference type="InterPro" id="IPR004681">
    <property type="entry name" value="TRAP_DctM"/>
</dbReference>
<evidence type="ECO:0000256" key="2">
    <source>
        <dbReference type="ARBA" id="ARBA00022475"/>
    </source>
</evidence>
<evidence type="ECO:0000256" key="6">
    <source>
        <dbReference type="ARBA" id="ARBA00023136"/>
    </source>
</evidence>
<dbReference type="STRING" id="1610491.AAV94_06510"/>
<feature type="domain" description="TRAP C4-dicarboxylate transport system permease DctM subunit" evidence="8">
    <location>
        <begin position="16"/>
        <end position="453"/>
    </location>
</feature>
<keyword evidence="10" id="KW-1185">Reference proteome</keyword>
<feature type="transmembrane region" description="Helical" evidence="7">
    <location>
        <begin position="12"/>
        <end position="41"/>
    </location>
</feature>
<feature type="transmembrane region" description="Helical" evidence="7">
    <location>
        <begin position="201"/>
        <end position="222"/>
    </location>
</feature>
<accession>A0A0U1Q034</accession>
<comment type="caution">
    <text evidence="9">The sequence shown here is derived from an EMBL/GenBank/DDBJ whole genome shotgun (WGS) entry which is preliminary data.</text>
</comment>
<dbReference type="RefSeq" id="WP_046741522.1">
    <property type="nucleotide sequence ID" value="NZ_LBNQ01000022.1"/>
</dbReference>
<feature type="transmembrane region" description="Helical" evidence="7">
    <location>
        <begin position="302"/>
        <end position="327"/>
    </location>
</feature>
<dbReference type="GO" id="GO:0022857">
    <property type="term" value="F:transmembrane transporter activity"/>
    <property type="evidence" value="ECO:0007669"/>
    <property type="project" value="UniProtKB-UniRule"/>
</dbReference>
<dbReference type="GO" id="GO:0005886">
    <property type="term" value="C:plasma membrane"/>
    <property type="evidence" value="ECO:0007669"/>
    <property type="project" value="UniProtKB-SubCell"/>
</dbReference>
<feature type="transmembrane region" description="Helical" evidence="7">
    <location>
        <begin position="243"/>
        <end position="264"/>
    </location>
</feature>
<keyword evidence="3 7" id="KW-0997">Cell inner membrane</keyword>
<dbReference type="Pfam" id="PF06808">
    <property type="entry name" value="DctM"/>
    <property type="match status" value="1"/>
</dbReference>
<feature type="transmembrane region" description="Helical" evidence="7">
    <location>
        <begin position="436"/>
        <end position="457"/>
    </location>
</feature>
<evidence type="ECO:0000256" key="7">
    <source>
        <dbReference type="RuleBase" id="RU369079"/>
    </source>
</evidence>
<evidence type="ECO:0000313" key="10">
    <source>
        <dbReference type="Proteomes" id="UP000050580"/>
    </source>
</evidence>
<gene>
    <name evidence="9" type="ORF">AAV94_06510</name>
</gene>
<dbReference type="Proteomes" id="UP000050580">
    <property type="component" value="Unassembled WGS sequence"/>
</dbReference>
<dbReference type="EMBL" id="LBNQ01000022">
    <property type="protein sequence ID" value="KKW68123.1"/>
    <property type="molecule type" value="Genomic_DNA"/>
</dbReference>
<evidence type="ECO:0000256" key="1">
    <source>
        <dbReference type="ARBA" id="ARBA00004429"/>
    </source>
</evidence>
<feature type="transmembrane region" description="Helical" evidence="7">
    <location>
        <begin position="270"/>
        <end position="290"/>
    </location>
</feature>
<keyword evidence="6 7" id="KW-0472">Membrane</keyword>
<proteinExistence type="inferred from homology"/>